<dbReference type="AlphaFoldDB" id="A0A1F5JK33"/>
<evidence type="ECO:0000313" key="3">
    <source>
        <dbReference type="Proteomes" id="UP000177555"/>
    </source>
</evidence>
<feature type="transmembrane region" description="Helical" evidence="1">
    <location>
        <begin position="109"/>
        <end position="128"/>
    </location>
</feature>
<comment type="caution">
    <text evidence="2">The sequence shown here is derived from an EMBL/GenBank/DDBJ whole genome shotgun (WGS) entry which is preliminary data.</text>
</comment>
<feature type="transmembrane region" description="Helical" evidence="1">
    <location>
        <begin position="266"/>
        <end position="286"/>
    </location>
</feature>
<keyword evidence="1" id="KW-0812">Transmembrane</keyword>
<feature type="transmembrane region" description="Helical" evidence="1">
    <location>
        <begin position="148"/>
        <end position="178"/>
    </location>
</feature>
<proteinExistence type="predicted"/>
<feature type="transmembrane region" description="Helical" evidence="1">
    <location>
        <begin position="237"/>
        <end position="254"/>
    </location>
</feature>
<feature type="transmembrane region" description="Helical" evidence="1">
    <location>
        <begin position="306"/>
        <end position="327"/>
    </location>
</feature>
<reference evidence="2 3" key="1">
    <citation type="journal article" date="2016" name="Nat. Commun.">
        <title>Thousands of microbial genomes shed light on interconnected biogeochemical processes in an aquifer system.</title>
        <authorList>
            <person name="Anantharaman K."/>
            <person name="Brown C.T."/>
            <person name="Hug L.A."/>
            <person name="Sharon I."/>
            <person name="Castelle C.J."/>
            <person name="Probst A.J."/>
            <person name="Thomas B.C."/>
            <person name="Singh A."/>
            <person name="Wilkins M.J."/>
            <person name="Karaoz U."/>
            <person name="Brodie E.L."/>
            <person name="Williams K.H."/>
            <person name="Hubbard S.S."/>
            <person name="Banfield J.F."/>
        </authorList>
    </citation>
    <scope>NUCLEOTIDE SEQUENCE [LARGE SCALE GENOMIC DNA]</scope>
</reference>
<accession>A0A1F5JK33</accession>
<feature type="transmembrane region" description="Helical" evidence="1">
    <location>
        <begin position="9"/>
        <end position="33"/>
    </location>
</feature>
<keyword evidence="1" id="KW-1133">Transmembrane helix</keyword>
<organism evidence="2 3">
    <name type="scientific">Candidatus Daviesbacteria bacterium RIFCSPHIGHO2_01_FULL_40_11</name>
    <dbReference type="NCBI Taxonomy" id="1797762"/>
    <lineage>
        <taxon>Bacteria</taxon>
        <taxon>Candidatus Daviesiibacteriota</taxon>
    </lineage>
</organism>
<dbReference type="EMBL" id="MFCP01000012">
    <property type="protein sequence ID" value="OGE29007.1"/>
    <property type="molecule type" value="Genomic_DNA"/>
</dbReference>
<keyword evidence="1" id="KW-0472">Membrane</keyword>
<gene>
    <name evidence="2" type="ORF">A2867_03535</name>
</gene>
<evidence type="ECO:0000313" key="2">
    <source>
        <dbReference type="EMBL" id="OGE29007.1"/>
    </source>
</evidence>
<sequence>MRKVIRKNLVYLILGAIILVHALILTKLIYFPYPELFIYPYLTNQGLKPYGQILDQHFPGLMFLPINLDNLGMTTPEVARIWSISIVVIVQVMLFITGSFILKSKFKALLVNTLFLVWQPFFEGWVLWIDSFLPLLLLPSFYALCRRWFLATGLLLGAAIVFKQTIIPLAVFAWIYIFWQQKSLKTSLKFLAGVFIPVGLMFSYLISIGVFWDFWYWTVTFNLTTYAEFGRGTGPTLAHFTRVLLVFGLAFLVIRKIKLPKAQILLIFLIGVLLGLSTRFDFVHFQPSLPFAILATVYVLDGLGRLGRFGIISLYGVITVWWLIVFYKGHLGDRVISFDSTTYELAAKVRNYTLPGEKIFVYGGAPHLYQMSATLPAGNIFVFQFPWFLKVAEGRILEGIIRDRPNIIVSDRVVKIEGQTIVEFAKDIDQYINQNYQKIDSVGTTDILRRKS</sequence>
<name>A0A1F5JK33_9BACT</name>
<evidence type="ECO:0000256" key="1">
    <source>
        <dbReference type="SAM" id="Phobius"/>
    </source>
</evidence>
<feature type="transmembrane region" description="Helical" evidence="1">
    <location>
        <begin position="81"/>
        <end position="102"/>
    </location>
</feature>
<feature type="transmembrane region" description="Helical" evidence="1">
    <location>
        <begin position="190"/>
        <end position="217"/>
    </location>
</feature>
<protein>
    <recommendedName>
        <fullName evidence="4">Glycosyltransferase RgtA/B/C/D-like domain-containing protein</fullName>
    </recommendedName>
</protein>
<evidence type="ECO:0008006" key="4">
    <source>
        <dbReference type="Google" id="ProtNLM"/>
    </source>
</evidence>
<dbReference type="Proteomes" id="UP000177555">
    <property type="component" value="Unassembled WGS sequence"/>
</dbReference>